<evidence type="ECO:0000256" key="1">
    <source>
        <dbReference type="ARBA" id="ARBA00006484"/>
    </source>
</evidence>
<dbReference type="InterPro" id="IPR002347">
    <property type="entry name" value="SDR_fam"/>
</dbReference>
<dbReference type="RefSeq" id="WP_210802779.1">
    <property type="nucleotide sequence ID" value="NZ_JAGQDE010000012.1"/>
</dbReference>
<dbReference type="SUPFAM" id="SSF51735">
    <property type="entry name" value="NAD(P)-binding Rossmann-fold domains"/>
    <property type="match status" value="1"/>
</dbReference>
<dbReference type="Gene3D" id="3.40.50.720">
    <property type="entry name" value="NAD(P)-binding Rossmann-like Domain"/>
    <property type="match status" value="1"/>
</dbReference>
<gene>
    <name evidence="4" type="ORF">KAK06_14220</name>
</gene>
<organism evidence="4 5">
    <name type="scientific">Ideonella aquatica</name>
    <dbReference type="NCBI Taxonomy" id="2824119"/>
    <lineage>
        <taxon>Bacteria</taxon>
        <taxon>Pseudomonadati</taxon>
        <taxon>Pseudomonadota</taxon>
        <taxon>Betaproteobacteria</taxon>
        <taxon>Burkholderiales</taxon>
        <taxon>Sphaerotilaceae</taxon>
        <taxon>Ideonella</taxon>
    </lineage>
</organism>
<dbReference type="AlphaFoldDB" id="A0A940YPG7"/>
<dbReference type="PANTHER" id="PTHR44196">
    <property type="entry name" value="DEHYDROGENASE/REDUCTASE SDR FAMILY MEMBER 7B"/>
    <property type="match status" value="1"/>
</dbReference>
<dbReference type="InterPro" id="IPR036291">
    <property type="entry name" value="NAD(P)-bd_dom_sf"/>
</dbReference>
<reference evidence="4" key="1">
    <citation type="submission" date="2021-04" db="EMBL/GenBank/DDBJ databases">
        <title>The genome sequence of Ideonella sp. 4Y11.</title>
        <authorList>
            <person name="Liu Y."/>
        </authorList>
    </citation>
    <scope>NUCLEOTIDE SEQUENCE</scope>
    <source>
        <strain evidence="4">4Y11</strain>
    </source>
</reference>
<evidence type="ECO:0000256" key="2">
    <source>
        <dbReference type="ARBA" id="ARBA00023002"/>
    </source>
</evidence>
<dbReference type="PRINTS" id="PR00081">
    <property type="entry name" value="GDHRDH"/>
</dbReference>
<name>A0A940YPG7_9BURK</name>
<dbReference type="InterPro" id="IPR020904">
    <property type="entry name" value="Sc_DH/Rdtase_CS"/>
</dbReference>
<evidence type="ECO:0000313" key="5">
    <source>
        <dbReference type="Proteomes" id="UP000678374"/>
    </source>
</evidence>
<dbReference type="EMBL" id="JAGQDE010000012">
    <property type="protein sequence ID" value="MBQ0960106.1"/>
    <property type="molecule type" value="Genomic_DNA"/>
</dbReference>
<evidence type="ECO:0000256" key="3">
    <source>
        <dbReference type="SAM" id="Phobius"/>
    </source>
</evidence>
<dbReference type="GO" id="GO:0016491">
    <property type="term" value="F:oxidoreductase activity"/>
    <property type="evidence" value="ECO:0007669"/>
    <property type="project" value="UniProtKB-KW"/>
</dbReference>
<proteinExistence type="inferred from homology"/>
<sequence>MSLNPPLADWRDRHVWIVGASSGIGAALAAALHERGARVTVSARRLEALQALGRQHPGLRPIALDVTDATALAATVERLFSSHPPDLVCYCAGHYEPGGARELSLRGWEQHRAVNLDAAVALSLAVLRPMRARGHGHLSLVSSVAGHRGLPNALAYGTTKAALTHFGEALHLEMAPLGVGISVVTPGFVETPMTAVNDFRMPAVITPGQAAQAMLAGWARGRFMIDFPRRFTWWLDLLRCLPYAWYFPLVRRLTRR</sequence>
<dbReference type="PANTHER" id="PTHR44196:SF1">
    <property type="entry name" value="DEHYDROGENASE_REDUCTASE SDR FAMILY MEMBER 7B"/>
    <property type="match status" value="1"/>
</dbReference>
<dbReference type="Proteomes" id="UP000678374">
    <property type="component" value="Unassembled WGS sequence"/>
</dbReference>
<keyword evidence="5" id="KW-1185">Reference proteome</keyword>
<dbReference type="Pfam" id="PF00106">
    <property type="entry name" value="adh_short"/>
    <property type="match status" value="1"/>
</dbReference>
<feature type="transmembrane region" description="Helical" evidence="3">
    <location>
        <begin position="15"/>
        <end position="32"/>
    </location>
</feature>
<dbReference type="GO" id="GO:0016020">
    <property type="term" value="C:membrane"/>
    <property type="evidence" value="ECO:0007669"/>
    <property type="project" value="TreeGrafter"/>
</dbReference>
<keyword evidence="3" id="KW-0812">Transmembrane</keyword>
<accession>A0A940YPG7</accession>
<evidence type="ECO:0000313" key="4">
    <source>
        <dbReference type="EMBL" id="MBQ0960106.1"/>
    </source>
</evidence>
<comment type="similarity">
    <text evidence="1">Belongs to the short-chain dehydrogenases/reductases (SDR) family.</text>
</comment>
<keyword evidence="3" id="KW-0472">Membrane</keyword>
<dbReference type="PROSITE" id="PS00061">
    <property type="entry name" value="ADH_SHORT"/>
    <property type="match status" value="1"/>
</dbReference>
<keyword evidence="3" id="KW-1133">Transmembrane helix</keyword>
<keyword evidence="2" id="KW-0560">Oxidoreductase</keyword>
<comment type="caution">
    <text evidence="4">The sequence shown here is derived from an EMBL/GenBank/DDBJ whole genome shotgun (WGS) entry which is preliminary data.</text>
</comment>
<protein>
    <submittedName>
        <fullName evidence="4">SDR family NAD(P)-dependent oxidoreductase</fullName>
    </submittedName>
</protein>